<dbReference type="AlphaFoldDB" id="A0A6A6XI32"/>
<dbReference type="EMBL" id="MU001839">
    <property type="protein sequence ID" value="KAF2796109.1"/>
    <property type="molecule type" value="Genomic_DNA"/>
</dbReference>
<dbReference type="OrthoDB" id="3797897at2759"/>
<name>A0A6A6XI32_9PLEO</name>
<reference evidence="1" key="1">
    <citation type="journal article" date="2020" name="Stud. Mycol.">
        <title>101 Dothideomycetes genomes: a test case for predicting lifestyles and emergence of pathogens.</title>
        <authorList>
            <person name="Haridas S."/>
            <person name="Albert R."/>
            <person name="Binder M."/>
            <person name="Bloem J."/>
            <person name="Labutti K."/>
            <person name="Salamov A."/>
            <person name="Andreopoulos B."/>
            <person name="Baker S."/>
            <person name="Barry K."/>
            <person name="Bills G."/>
            <person name="Bluhm B."/>
            <person name="Cannon C."/>
            <person name="Castanera R."/>
            <person name="Culley D."/>
            <person name="Daum C."/>
            <person name="Ezra D."/>
            <person name="Gonzalez J."/>
            <person name="Henrissat B."/>
            <person name="Kuo A."/>
            <person name="Liang C."/>
            <person name="Lipzen A."/>
            <person name="Lutzoni F."/>
            <person name="Magnuson J."/>
            <person name="Mondo S."/>
            <person name="Nolan M."/>
            <person name="Ohm R."/>
            <person name="Pangilinan J."/>
            <person name="Park H.-J."/>
            <person name="Ramirez L."/>
            <person name="Alfaro M."/>
            <person name="Sun H."/>
            <person name="Tritt A."/>
            <person name="Yoshinaga Y."/>
            <person name="Zwiers L.-H."/>
            <person name="Turgeon B."/>
            <person name="Goodwin S."/>
            <person name="Spatafora J."/>
            <person name="Crous P."/>
            <person name="Grigoriev I."/>
        </authorList>
    </citation>
    <scope>NUCLEOTIDE SEQUENCE</scope>
    <source>
        <strain evidence="1">CBS 109.77</strain>
    </source>
</reference>
<organism evidence="1 2">
    <name type="scientific">Melanomma pulvis-pyrius CBS 109.77</name>
    <dbReference type="NCBI Taxonomy" id="1314802"/>
    <lineage>
        <taxon>Eukaryota</taxon>
        <taxon>Fungi</taxon>
        <taxon>Dikarya</taxon>
        <taxon>Ascomycota</taxon>
        <taxon>Pezizomycotina</taxon>
        <taxon>Dothideomycetes</taxon>
        <taxon>Pleosporomycetidae</taxon>
        <taxon>Pleosporales</taxon>
        <taxon>Melanommataceae</taxon>
        <taxon>Melanomma</taxon>
    </lineage>
</organism>
<gene>
    <name evidence="1" type="ORF">K505DRAFT_323560</name>
</gene>
<evidence type="ECO:0000313" key="2">
    <source>
        <dbReference type="Proteomes" id="UP000799757"/>
    </source>
</evidence>
<proteinExistence type="predicted"/>
<keyword evidence="2" id="KW-1185">Reference proteome</keyword>
<sequence length="157" mass="18235">MLSVRIVARIAPRTHTPYPHKHTSSSLLQSQWIQKRSSNLPSSHFFSQLHPLLKPSPPLRPSKPATPSENPSPPSINIMYLLRDAKRPVRYTVLGALGIIATAECTFWIKVIQHKFFSPDEESSEEFFNEIWRRVQRYRRVWINAYGQYYSSTVWGV</sequence>
<accession>A0A6A6XI32</accession>
<protein>
    <submittedName>
        <fullName evidence="1">Uncharacterized protein</fullName>
    </submittedName>
</protein>
<evidence type="ECO:0000313" key="1">
    <source>
        <dbReference type="EMBL" id="KAF2796109.1"/>
    </source>
</evidence>
<dbReference type="Proteomes" id="UP000799757">
    <property type="component" value="Unassembled WGS sequence"/>
</dbReference>